<dbReference type="NCBIfam" id="TIGR00473">
    <property type="entry name" value="pssA"/>
    <property type="match status" value="1"/>
</dbReference>
<evidence type="ECO:0000256" key="6">
    <source>
        <dbReference type="ARBA" id="ARBA00017171"/>
    </source>
</evidence>
<comment type="catalytic activity">
    <reaction evidence="1">
        <text>a CDP-1,2-diacyl-sn-glycerol + L-serine = a 1,2-diacyl-sn-glycero-3-phospho-L-serine + CMP + H(+)</text>
        <dbReference type="Rhea" id="RHEA:16913"/>
        <dbReference type="ChEBI" id="CHEBI:15378"/>
        <dbReference type="ChEBI" id="CHEBI:33384"/>
        <dbReference type="ChEBI" id="CHEBI:57262"/>
        <dbReference type="ChEBI" id="CHEBI:58332"/>
        <dbReference type="ChEBI" id="CHEBI:60377"/>
        <dbReference type="EC" id="2.7.8.8"/>
    </reaction>
</comment>
<gene>
    <name evidence="19" type="primary">pssA</name>
    <name evidence="18" type="ORF">A4V02_12725</name>
    <name evidence="19" type="ORF">E5333_11380</name>
</gene>
<dbReference type="GO" id="GO:0003882">
    <property type="term" value="F:CDP-diacylglycerol-serine O-phosphatidyltransferase activity"/>
    <property type="evidence" value="ECO:0007669"/>
    <property type="project" value="UniProtKB-EC"/>
</dbReference>
<evidence type="ECO:0000256" key="3">
    <source>
        <dbReference type="ARBA" id="ARBA00004308"/>
    </source>
</evidence>
<feature type="transmembrane region" description="Helical" evidence="17">
    <location>
        <begin position="198"/>
        <end position="226"/>
    </location>
</feature>
<evidence type="ECO:0000256" key="14">
    <source>
        <dbReference type="ARBA" id="ARBA00023264"/>
    </source>
</evidence>
<dbReference type="GO" id="GO:0008654">
    <property type="term" value="P:phospholipid biosynthetic process"/>
    <property type="evidence" value="ECO:0007669"/>
    <property type="project" value="UniProtKB-KW"/>
</dbReference>
<accession>A0A1Z2XG42</accession>
<evidence type="ECO:0000256" key="9">
    <source>
        <dbReference type="ARBA" id="ARBA00022692"/>
    </source>
</evidence>
<evidence type="ECO:0000256" key="17">
    <source>
        <dbReference type="SAM" id="Phobius"/>
    </source>
</evidence>
<keyword evidence="12 17" id="KW-0472">Membrane</keyword>
<feature type="transmembrane region" description="Helical" evidence="17">
    <location>
        <begin position="12"/>
        <end position="31"/>
    </location>
</feature>
<keyword evidence="7" id="KW-0444">Lipid biosynthesis</keyword>
<organism evidence="18 20">
    <name type="scientific">Muribaculum intestinale</name>
    <dbReference type="NCBI Taxonomy" id="1796646"/>
    <lineage>
        <taxon>Bacteria</taxon>
        <taxon>Pseudomonadati</taxon>
        <taxon>Bacteroidota</taxon>
        <taxon>Bacteroidia</taxon>
        <taxon>Bacteroidales</taxon>
        <taxon>Muribaculaceae</taxon>
        <taxon>Muribaculum</taxon>
    </lineage>
</organism>
<dbReference type="InterPro" id="IPR000462">
    <property type="entry name" value="CDP-OH_P_trans"/>
</dbReference>
<dbReference type="GeneID" id="65537739"/>
<dbReference type="EMBL" id="CP015402">
    <property type="protein sequence ID" value="ANU64499.1"/>
    <property type="molecule type" value="Genomic_DNA"/>
</dbReference>
<reference evidence="20" key="1">
    <citation type="submission" date="2016-04" db="EMBL/GenBank/DDBJ databases">
        <title>Complete Genome Sequences of Twelve Strains of a Stable Defined Moderately Diverse Mouse Microbiota 2 (sDMDMm2).</title>
        <authorList>
            <person name="Uchimura Y."/>
            <person name="Wyss M."/>
            <person name="Brugiroux S."/>
            <person name="Limenitakis J.P."/>
            <person name="Stecher B."/>
            <person name="McCoy K.D."/>
            <person name="Macpherson A.J."/>
        </authorList>
    </citation>
    <scope>NUCLEOTIDE SEQUENCE [LARGE SCALE GENOMIC DNA]</scope>
    <source>
        <strain evidence="20">YL27</strain>
    </source>
</reference>
<accession>A0A1B1SCG6</accession>
<evidence type="ECO:0000313" key="21">
    <source>
        <dbReference type="Proteomes" id="UP000306630"/>
    </source>
</evidence>
<keyword evidence="14" id="KW-1208">Phospholipid metabolism</keyword>
<evidence type="ECO:0000256" key="4">
    <source>
        <dbReference type="ARBA" id="ARBA00010441"/>
    </source>
</evidence>
<dbReference type="KEGG" id="pary:A4V02_12725"/>
<feature type="transmembrane region" description="Helical" evidence="17">
    <location>
        <begin position="158"/>
        <end position="177"/>
    </location>
</feature>
<proteinExistence type="inferred from homology"/>
<evidence type="ECO:0000256" key="12">
    <source>
        <dbReference type="ARBA" id="ARBA00023136"/>
    </source>
</evidence>
<dbReference type="Gene3D" id="1.20.120.1760">
    <property type="match status" value="1"/>
</dbReference>
<evidence type="ECO:0000256" key="2">
    <source>
        <dbReference type="ARBA" id="ARBA00004141"/>
    </source>
</evidence>
<evidence type="ECO:0000256" key="1">
    <source>
        <dbReference type="ARBA" id="ARBA00000287"/>
    </source>
</evidence>
<dbReference type="EMBL" id="SRYD01000050">
    <property type="protein sequence ID" value="TGY71415.1"/>
    <property type="molecule type" value="Genomic_DNA"/>
</dbReference>
<name>A0A1B1SCG6_9BACT</name>
<keyword evidence="9 17" id="KW-0812">Transmembrane</keyword>
<keyword evidence="20" id="KW-1185">Reference proteome</keyword>
<dbReference type="EC" id="2.7.8.8" evidence="5"/>
<evidence type="ECO:0000256" key="7">
    <source>
        <dbReference type="ARBA" id="ARBA00022516"/>
    </source>
</evidence>
<dbReference type="Proteomes" id="UP000306630">
    <property type="component" value="Unassembled WGS sequence"/>
</dbReference>
<sequence length="233" mass="26036">MLRRIISQVPNTITCLSLFFGAIAIIASFHFNDTVWGLPCYQWAFICIGISAVCDFLDGASARMLHAYSNLGKQLDSLSDLVSFGVAPGMLVYNMMTLQAGPAWLPFVAIFIPLMGELRLARFNIDDRQTTSFLGMPIPANAIFWIGSVSWMTTHGYIGHWPMAVLVVAMSLLMVATRIHMFSLKFKNFDFRENLRRYVIILAALLFVISEGVPGLAWTILFYLVLSLLPSRA</sequence>
<comment type="similarity">
    <text evidence="4 16">Belongs to the CDP-alcohol phosphatidyltransferase class-I family.</text>
</comment>
<evidence type="ECO:0000313" key="20">
    <source>
        <dbReference type="Proteomes" id="UP000186351"/>
    </source>
</evidence>
<dbReference type="PROSITE" id="PS00379">
    <property type="entry name" value="CDP_ALCOHOL_P_TRANSF"/>
    <property type="match status" value="1"/>
</dbReference>
<dbReference type="InterPro" id="IPR043130">
    <property type="entry name" value="CDP-OH_PTrfase_TM_dom"/>
</dbReference>
<keyword evidence="13" id="KW-0594">Phospholipid biosynthesis</keyword>
<dbReference type="OrthoDB" id="9777147at2"/>
<dbReference type="Proteomes" id="UP000186351">
    <property type="component" value="Chromosome"/>
</dbReference>
<evidence type="ECO:0000256" key="5">
    <source>
        <dbReference type="ARBA" id="ARBA00013174"/>
    </source>
</evidence>
<dbReference type="STRING" id="1796646.A4V02_12725"/>
<comment type="subcellular location">
    <subcellularLocation>
        <location evidence="3">Endomembrane system</location>
    </subcellularLocation>
    <subcellularLocation>
        <location evidence="2">Membrane</location>
        <topology evidence="2">Multi-pass membrane protein</topology>
    </subcellularLocation>
</comment>
<dbReference type="InterPro" id="IPR004533">
    <property type="entry name" value="CDP-diaglyc--ser_O-PTrfase"/>
</dbReference>
<dbReference type="GO" id="GO:0012505">
    <property type="term" value="C:endomembrane system"/>
    <property type="evidence" value="ECO:0007669"/>
    <property type="project" value="UniProtKB-SubCell"/>
</dbReference>
<evidence type="ECO:0000313" key="19">
    <source>
        <dbReference type="EMBL" id="TGY71415.1"/>
    </source>
</evidence>
<reference evidence="19 21" key="3">
    <citation type="submission" date="2019-04" db="EMBL/GenBank/DDBJ databases">
        <title>Microbes associate with the intestines of laboratory mice.</title>
        <authorList>
            <person name="Navarre W."/>
            <person name="Wong E."/>
            <person name="Huang K."/>
            <person name="Tropini C."/>
            <person name="Ng K."/>
            <person name="Yu B."/>
        </authorList>
    </citation>
    <scope>NUCLEOTIDE SEQUENCE [LARGE SCALE GENOMIC DNA]</scope>
    <source>
        <strain evidence="19 21">NM06_A21</strain>
    </source>
</reference>
<keyword evidence="11" id="KW-0443">Lipid metabolism</keyword>
<dbReference type="InterPro" id="IPR048254">
    <property type="entry name" value="CDP_ALCOHOL_P_TRANSF_CS"/>
</dbReference>
<keyword evidence="8 16" id="KW-0808">Transferase</keyword>
<feature type="transmembrane region" description="Helical" evidence="17">
    <location>
        <begin position="102"/>
        <end position="121"/>
    </location>
</feature>
<dbReference type="Pfam" id="PF01066">
    <property type="entry name" value="CDP-OH_P_transf"/>
    <property type="match status" value="1"/>
</dbReference>
<dbReference type="AlphaFoldDB" id="A0A1B1SCG6"/>
<keyword evidence="10 17" id="KW-1133">Transmembrane helix</keyword>
<evidence type="ECO:0000256" key="15">
    <source>
        <dbReference type="ARBA" id="ARBA00032361"/>
    </source>
</evidence>
<protein>
    <recommendedName>
        <fullName evidence="6">CDP-diacylglycerol--serine O-phosphatidyltransferase</fullName>
        <ecNumber evidence="5">2.7.8.8</ecNumber>
    </recommendedName>
    <alternativeName>
        <fullName evidence="15">Phosphatidylserine synthase</fullName>
    </alternativeName>
</protein>
<evidence type="ECO:0000256" key="10">
    <source>
        <dbReference type="ARBA" id="ARBA00022989"/>
    </source>
</evidence>
<dbReference type="RefSeq" id="WP_068961776.1">
    <property type="nucleotide sequence ID" value="NZ_CAJTAP010000060.1"/>
</dbReference>
<evidence type="ECO:0000256" key="16">
    <source>
        <dbReference type="RuleBase" id="RU003750"/>
    </source>
</evidence>
<reference evidence="18" key="2">
    <citation type="submission" date="2017-04" db="EMBL/GenBank/DDBJ databases">
        <title>Complete Genome Sequences of Twelve Strains of a Stable Defined Moderately Diverse Mouse Microbiota 2 (sDMDMm2).</title>
        <authorList>
            <person name="Uchimura Y."/>
            <person name="Wyss M."/>
            <person name="Brugiroux S."/>
            <person name="Limenitakis J.P."/>
            <person name="Stecher B."/>
            <person name="McCoy K.D."/>
            <person name="Macpherson A.J."/>
        </authorList>
    </citation>
    <scope>NUCLEOTIDE SEQUENCE</scope>
    <source>
        <strain evidence="18">YL27</strain>
    </source>
</reference>
<evidence type="ECO:0000256" key="13">
    <source>
        <dbReference type="ARBA" id="ARBA00023209"/>
    </source>
</evidence>
<evidence type="ECO:0000256" key="11">
    <source>
        <dbReference type="ARBA" id="ARBA00023098"/>
    </source>
</evidence>
<evidence type="ECO:0000313" key="18">
    <source>
        <dbReference type="EMBL" id="ANU64499.1"/>
    </source>
</evidence>
<evidence type="ECO:0000256" key="8">
    <source>
        <dbReference type="ARBA" id="ARBA00022679"/>
    </source>
</evidence>
<feature type="transmembrane region" description="Helical" evidence="17">
    <location>
        <begin position="133"/>
        <end position="152"/>
    </location>
</feature>
<dbReference type="GO" id="GO:0016020">
    <property type="term" value="C:membrane"/>
    <property type="evidence" value="ECO:0007669"/>
    <property type="project" value="UniProtKB-SubCell"/>
</dbReference>